<comment type="similarity">
    <text evidence="1 4">Belongs to the FGGY kinase family.</text>
</comment>
<proteinExistence type="inferred from homology"/>
<dbReference type="PROSITE" id="PS00445">
    <property type="entry name" value="FGGY_KINASES_2"/>
    <property type="match status" value="1"/>
</dbReference>
<dbReference type="GO" id="GO:0016301">
    <property type="term" value="F:kinase activity"/>
    <property type="evidence" value="ECO:0007669"/>
    <property type="project" value="UniProtKB-KW"/>
</dbReference>
<gene>
    <name evidence="7" type="primary">glpK</name>
    <name evidence="7" type="ORF">GCM10007925_18560</name>
</gene>
<feature type="domain" description="Carbohydrate kinase FGGY C-terminal" evidence="6">
    <location>
        <begin position="257"/>
        <end position="443"/>
    </location>
</feature>
<dbReference type="Gene3D" id="3.30.420.40">
    <property type="match status" value="2"/>
</dbReference>
<evidence type="ECO:0000313" key="8">
    <source>
        <dbReference type="Proteomes" id="UP001156703"/>
    </source>
</evidence>
<dbReference type="InterPro" id="IPR018484">
    <property type="entry name" value="FGGY_N"/>
</dbReference>
<dbReference type="InterPro" id="IPR043129">
    <property type="entry name" value="ATPase_NBD"/>
</dbReference>
<feature type="domain" description="Carbohydrate kinase FGGY N-terminal" evidence="5">
    <location>
        <begin position="7"/>
        <end position="246"/>
    </location>
</feature>
<evidence type="ECO:0000259" key="5">
    <source>
        <dbReference type="Pfam" id="PF00370"/>
    </source>
</evidence>
<reference evidence="8" key="1">
    <citation type="journal article" date="2019" name="Int. J. Syst. Evol. Microbiol.">
        <title>The Global Catalogue of Microorganisms (GCM) 10K type strain sequencing project: providing services to taxonomists for standard genome sequencing and annotation.</title>
        <authorList>
            <consortium name="The Broad Institute Genomics Platform"/>
            <consortium name="The Broad Institute Genome Sequencing Center for Infectious Disease"/>
            <person name="Wu L."/>
            <person name="Ma J."/>
        </authorList>
    </citation>
    <scope>NUCLEOTIDE SEQUENCE [LARGE SCALE GENOMIC DNA]</scope>
    <source>
        <strain evidence="8">NBRC 102146</strain>
    </source>
</reference>
<evidence type="ECO:0000256" key="3">
    <source>
        <dbReference type="ARBA" id="ARBA00022777"/>
    </source>
</evidence>
<organism evidence="7 8">
    <name type="scientific">Sphingomonas astaxanthinifaciens DSM 22298</name>
    <dbReference type="NCBI Taxonomy" id="1123267"/>
    <lineage>
        <taxon>Bacteria</taxon>
        <taxon>Pseudomonadati</taxon>
        <taxon>Pseudomonadota</taxon>
        <taxon>Alphaproteobacteria</taxon>
        <taxon>Sphingomonadales</taxon>
        <taxon>Sphingomonadaceae</taxon>
        <taxon>Sphingomonas</taxon>
    </lineage>
</organism>
<dbReference type="RefSeq" id="WP_029941368.1">
    <property type="nucleotide sequence ID" value="NZ_BSOO01000019.1"/>
</dbReference>
<evidence type="ECO:0000256" key="2">
    <source>
        <dbReference type="ARBA" id="ARBA00022679"/>
    </source>
</evidence>
<dbReference type="PIRSF" id="PIRSF000538">
    <property type="entry name" value="GlpK"/>
    <property type="match status" value="1"/>
</dbReference>
<evidence type="ECO:0000256" key="1">
    <source>
        <dbReference type="ARBA" id="ARBA00009156"/>
    </source>
</evidence>
<dbReference type="Pfam" id="PF00370">
    <property type="entry name" value="FGGY_N"/>
    <property type="match status" value="1"/>
</dbReference>
<accession>A0ABQ5Z615</accession>
<protein>
    <submittedName>
        <fullName evidence="7">Glycerol kinase</fullName>
    </submittedName>
</protein>
<dbReference type="InterPro" id="IPR018483">
    <property type="entry name" value="Carb_kinase_FGGY_CS"/>
</dbReference>
<dbReference type="InterPro" id="IPR000577">
    <property type="entry name" value="Carb_kinase_FGGY"/>
</dbReference>
<comment type="caution">
    <text evidence="7">The sequence shown here is derived from an EMBL/GenBank/DDBJ whole genome shotgun (WGS) entry which is preliminary data.</text>
</comment>
<name>A0ABQ5Z615_9SPHN</name>
<dbReference type="PANTHER" id="PTHR10196:SF78">
    <property type="entry name" value="GLYCEROL KINASE"/>
    <property type="match status" value="1"/>
</dbReference>
<evidence type="ECO:0000256" key="4">
    <source>
        <dbReference type="RuleBase" id="RU003733"/>
    </source>
</evidence>
<dbReference type="EMBL" id="BSOO01000019">
    <property type="protein sequence ID" value="GLR48143.1"/>
    <property type="molecule type" value="Genomic_DNA"/>
</dbReference>
<keyword evidence="8" id="KW-1185">Reference proteome</keyword>
<evidence type="ECO:0000259" key="6">
    <source>
        <dbReference type="Pfam" id="PF02782"/>
    </source>
</evidence>
<dbReference type="Pfam" id="PF02782">
    <property type="entry name" value="FGGY_C"/>
    <property type="match status" value="1"/>
</dbReference>
<sequence length="487" mass="51225">MSERELLVLDAGTSSTRAIRYAPDGRVLGQCSRDIVQHYPGPGLVEHDAAEIWTKTLGCARQMVAEAGGPDRIAAIGITNQRETVVAWRRSTGEPLARAIVWQDRRTADRCRILREAGHEPQLQQRTGLRLDPYFSATKMGWLLANDAAVSSAGSDLALGTIETWLAWKLTGRQLTDASNASRTLLLDLEGKDWEPELLTLFGVPRAALGEVVGNAGNFGSTMPALFGAPIPLTALVGDQQSATIGQACLAPGQTKLTLGTGAFVLTNRGTARPQAAEGLLGTVLCELGGARQFALEGAIFVAGSLIKWLRDNLGIVRSAAETDALARSVPDNGGVAILPALSGLGAPYWKPDATAAITGLSFAATRAHVARAALETVSHQLVDLAAAFAAADCPWHDLRIDGGMAANDWLAQDIADMTGLAVGRPSDVETTARGAAILAAVGAGLYPDLALAAAAMTPSRDHFAPRDIGAERSTRLAAWRRLVDQA</sequence>
<dbReference type="Proteomes" id="UP001156703">
    <property type="component" value="Unassembled WGS sequence"/>
</dbReference>
<dbReference type="SUPFAM" id="SSF53067">
    <property type="entry name" value="Actin-like ATPase domain"/>
    <property type="match status" value="2"/>
</dbReference>
<evidence type="ECO:0000313" key="7">
    <source>
        <dbReference type="EMBL" id="GLR48143.1"/>
    </source>
</evidence>
<keyword evidence="2 4" id="KW-0808">Transferase</keyword>
<dbReference type="InterPro" id="IPR018485">
    <property type="entry name" value="FGGY_C"/>
</dbReference>
<dbReference type="PANTHER" id="PTHR10196">
    <property type="entry name" value="SUGAR KINASE"/>
    <property type="match status" value="1"/>
</dbReference>
<keyword evidence="3 4" id="KW-0418">Kinase</keyword>